<reference evidence="2 3" key="1">
    <citation type="submission" date="2017-03" db="EMBL/GenBank/DDBJ databases">
        <title>Draft genime sequence of the acidophilic sulfur-oxidizing bacterium Acidithiobacillus sp. SH, isolated from seawater.</title>
        <authorList>
            <person name="Sharmin S."/>
            <person name="Tokuhisa M."/>
            <person name="Kanao T."/>
            <person name="Kamimura K."/>
        </authorList>
    </citation>
    <scope>NUCLEOTIDE SEQUENCE [LARGE SCALE GENOMIC DNA]</scope>
    <source>
        <strain evidence="2 3">SH</strain>
    </source>
</reference>
<comment type="caution">
    <text evidence="2">The sequence shown here is derived from an EMBL/GenBank/DDBJ whole genome shotgun (WGS) entry which is preliminary data.</text>
</comment>
<feature type="region of interest" description="Disordered" evidence="1">
    <location>
        <begin position="85"/>
        <end position="112"/>
    </location>
</feature>
<protein>
    <submittedName>
        <fullName evidence="2">Uncharacterized protein</fullName>
    </submittedName>
</protein>
<proteinExistence type="predicted"/>
<name>A0A2I1DPQ0_9PROT</name>
<evidence type="ECO:0000313" key="3">
    <source>
        <dbReference type="Proteomes" id="UP000234329"/>
    </source>
</evidence>
<dbReference type="OrthoDB" id="9954226at2"/>
<sequence>MTDHTGLPSIPALSADRESWIQSWRQALGAYRLMAGYLDHLTDRWAQEMAQAYLEPWYNGDPADLPQIRMIAQRLGPLYLQAVQDARPDEQNTPADPASCKDAQVSGVELPRTENLQENQLDFFEELSS</sequence>
<accession>A0A2I1DPQ0</accession>
<evidence type="ECO:0000256" key="1">
    <source>
        <dbReference type="SAM" id="MobiDB-lite"/>
    </source>
</evidence>
<dbReference type="AlphaFoldDB" id="A0A2I1DPQ0"/>
<dbReference type="Proteomes" id="UP000234329">
    <property type="component" value="Unassembled WGS sequence"/>
</dbReference>
<dbReference type="RefSeq" id="WP_101536820.1">
    <property type="nucleotide sequence ID" value="NZ_MXAV01000006.1"/>
</dbReference>
<dbReference type="InParanoid" id="A0A2I1DPQ0"/>
<gene>
    <name evidence="2" type="ORF">B1757_02505</name>
</gene>
<dbReference type="EMBL" id="MXAV01000006">
    <property type="protein sequence ID" value="PKY11851.1"/>
    <property type="molecule type" value="Genomic_DNA"/>
</dbReference>
<evidence type="ECO:0000313" key="2">
    <source>
        <dbReference type="EMBL" id="PKY11851.1"/>
    </source>
</evidence>
<organism evidence="2 3">
    <name type="scientific">Acidithiobacillus marinus</name>
    <dbReference type="NCBI Taxonomy" id="187490"/>
    <lineage>
        <taxon>Bacteria</taxon>
        <taxon>Pseudomonadati</taxon>
        <taxon>Pseudomonadota</taxon>
        <taxon>Acidithiobacillia</taxon>
        <taxon>Acidithiobacillales</taxon>
        <taxon>Acidithiobacillaceae</taxon>
        <taxon>Acidithiobacillus</taxon>
    </lineage>
</organism>
<keyword evidence="3" id="KW-1185">Reference proteome</keyword>